<dbReference type="GO" id="GO:0005737">
    <property type="term" value="C:cytoplasm"/>
    <property type="evidence" value="ECO:0007669"/>
    <property type="project" value="TreeGrafter"/>
</dbReference>
<dbReference type="InterPro" id="IPR011009">
    <property type="entry name" value="Kinase-like_dom_sf"/>
</dbReference>
<dbReference type="CDD" id="cd05151">
    <property type="entry name" value="ChoK-like"/>
    <property type="match status" value="1"/>
</dbReference>
<reference evidence="2 3" key="1">
    <citation type="submission" date="2016-06" db="EMBL/GenBank/DDBJ databases">
        <authorList>
            <person name="Kjaerup R.B."/>
            <person name="Dalgaard T.S."/>
            <person name="Juul-Madsen H.R."/>
        </authorList>
    </citation>
    <scope>NUCLEOTIDE SEQUENCE [LARGE SCALE GENOMIC DNA]</scope>
    <source>
        <strain evidence="2 3">CECT 5080</strain>
    </source>
</reference>
<dbReference type="STRING" id="295068.MAQ5080_01067"/>
<keyword evidence="2" id="KW-0418">Kinase</keyword>
<dbReference type="Gene3D" id="3.90.1200.10">
    <property type="match status" value="1"/>
</dbReference>
<evidence type="ECO:0000259" key="1">
    <source>
        <dbReference type="Pfam" id="PF01636"/>
    </source>
</evidence>
<dbReference type="Gene3D" id="3.30.200.20">
    <property type="entry name" value="Phosphorylase Kinase, domain 1"/>
    <property type="match status" value="1"/>
</dbReference>
<dbReference type="Proteomes" id="UP000092627">
    <property type="component" value="Unassembled WGS sequence"/>
</dbReference>
<dbReference type="GO" id="GO:0004413">
    <property type="term" value="F:homoserine kinase activity"/>
    <property type="evidence" value="ECO:0007669"/>
    <property type="project" value="UniProtKB-EC"/>
</dbReference>
<dbReference type="EMBL" id="FLOC01000004">
    <property type="protein sequence ID" value="SBS28293.1"/>
    <property type="molecule type" value="Genomic_DNA"/>
</dbReference>
<dbReference type="PANTHER" id="PTHR22603">
    <property type="entry name" value="CHOLINE/ETHANOALAMINE KINASE"/>
    <property type="match status" value="1"/>
</dbReference>
<sequence length="285" mass="32390">MNSILPEHGEVEVVPLEEGFSNKTYQISWQQQPRLVLRISDLNSQAFAIERAAELAVCQLVSAQRLGAKVLWHNEQAIVWEFLPGQTLAWDVQHTQASLMPICQSLSALHQLPSIAQEYDVYRVIADWLAQLAKTDMTPELRALTQQTRTFYQSLKPVPRPAQLRLCHNDLNPKNVLLDGSKAWLIDWEAAGMNDPLFDLAVLAHVHHLTAAQLQHAYQAVVGSEPMPVAFEAIDAYRKAYVVRELVWLLLRHQLCGSQDLDCLQWYHALLNDPVFNPYFKAEPV</sequence>
<keyword evidence="2" id="KW-0808">Transferase</keyword>
<dbReference type="EC" id="2.7.1.39" evidence="2"/>
<keyword evidence="3" id="KW-1185">Reference proteome</keyword>
<dbReference type="GO" id="GO:0006646">
    <property type="term" value="P:phosphatidylethanolamine biosynthetic process"/>
    <property type="evidence" value="ECO:0007669"/>
    <property type="project" value="TreeGrafter"/>
</dbReference>
<name>A0A1A8T9K9_9GAMM</name>
<dbReference type="GO" id="GO:0004305">
    <property type="term" value="F:ethanolamine kinase activity"/>
    <property type="evidence" value="ECO:0007669"/>
    <property type="project" value="TreeGrafter"/>
</dbReference>
<dbReference type="Pfam" id="PF01636">
    <property type="entry name" value="APH"/>
    <property type="match status" value="1"/>
</dbReference>
<dbReference type="SUPFAM" id="SSF56112">
    <property type="entry name" value="Protein kinase-like (PK-like)"/>
    <property type="match status" value="1"/>
</dbReference>
<organism evidence="2 3">
    <name type="scientific">Marinomonas aquimarina</name>
    <dbReference type="NCBI Taxonomy" id="295068"/>
    <lineage>
        <taxon>Bacteria</taxon>
        <taxon>Pseudomonadati</taxon>
        <taxon>Pseudomonadota</taxon>
        <taxon>Gammaproteobacteria</taxon>
        <taxon>Oceanospirillales</taxon>
        <taxon>Oceanospirillaceae</taxon>
        <taxon>Marinomonas</taxon>
    </lineage>
</organism>
<evidence type="ECO:0000313" key="3">
    <source>
        <dbReference type="Proteomes" id="UP000092627"/>
    </source>
</evidence>
<dbReference type="InterPro" id="IPR002575">
    <property type="entry name" value="Aminoglycoside_PTrfase"/>
</dbReference>
<dbReference type="PANTHER" id="PTHR22603:SF66">
    <property type="entry name" value="ETHANOLAMINE KINASE"/>
    <property type="match status" value="1"/>
</dbReference>
<evidence type="ECO:0000313" key="2">
    <source>
        <dbReference type="EMBL" id="SBS28293.1"/>
    </source>
</evidence>
<proteinExistence type="predicted"/>
<gene>
    <name evidence="2" type="primary">thrB_1</name>
    <name evidence="2" type="ORF">MAQ5080_01067</name>
</gene>
<dbReference type="AlphaFoldDB" id="A0A1A8T9K9"/>
<accession>A0A1A8T9K9</accession>
<feature type="domain" description="Aminoglycoside phosphotransferase" evidence="1">
    <location>
        <begin position="13"/>
        <end position="216"/>
    </location>
</feature>
<protein>
    <submittedName>
        <fullName evidence="2">Homoserine kinase</fullName>
        <ecNumber evidence="2">2.7.1.39</ecNumber>
    </submittedName>
</protein>